<reference evidence="6 7" key="1">
    <citation type="submission" date="2019-01" db="EMBL/GenBank/DDBJ databases">
        <authorList>
            <person name="B I."/>
            <person name="Ch S."/>
            <person name="Ch V.R."/>
        </authorList>
    </citation>
    <scope>NUCLEOTIDE SEQUENCE [LARGE SCALE GENOMIC DNA]</scope>
    <source>
        <strain evidence="6 7">JC507</strain>
    </source>
</reference>
<accession>A0ABY2R2Z3</accession>
<evidence type="ECO:0000313" key="6">
    <source>
        <dbReference type="EMBL" id="THV56373.1"/>
    </source>
</evidence>
<evidence type="ECO:0000313" key="7">
    <source>
        <dbReference type="Proteomes" id="UP000306038"/>
    </source>
</evidence>
<evidence type="ECO:0000256" key="3">
    <source>
        <dbReference type="ARBA" id="ARBA00023163"/>
    </source>
</evidence>
<evidence type="ECO:0000256" key="2">
    <source>
        <dbReference type="ARBA" id="ARBA00023125"/>
    </source>
</evidence>
<evidence type="ECO:0000256" key="4">
    <source>
        <dbReference type="SAM" id="Phobius"/>
    </source>
</evidence>
<organism evidence="6 7">
    <name type="scientific">Chryseobacterium candidae</name>
    <dbReference type="NCBI Taxonomy" id="1978493"/>
    <lineage>
        <taxon>Bacteria</taxon>
        <taxon>Pseudomonadati</taxon>
        <taxon>Bacteroidota</taxon>
        <taxon>Flavobacteriia</taxon>
        <taxon>Flavobacteriales</taxon>
        <taxon>Weeksellaceae</taxon>
        <taxon>Chryseobacterium group</taxon>
        <taxon>Chryseobacterium</taxon>
    </lineage>
</organism>
<keyword evidence="3" id="KW-0804">Transcription</keyword>
<name>A0ABY2R2Z3_9FLAO</name>
<dbReference type="PANTHER" id="PTHR43280:SF2">
    <property type="entry name" value="HTH-TYPE TRANSCRIPTIONAL REGULATOR EXSA"/>
    <property type="match status" value="1"/>
</dbReference>
<feature type="transmembrane region" description="Helical" evidence="4">
    <location>
        <begin position="115"/>
        <end position="138"/>
    </location>
</feature>
<feature type="transmembrane region" description="Helical" evidence="4">
    <location>
        <begin position="41"/>
        <end position="60"/>
    </location>
</feature>
<sequence length="335" mass="39514">MQTNNLLLQKEKEFMKNFILFTAPFHLFMGAFYYIVDPEGIGHLLIFLFFLCVLFGGTLGLKKNLSFKFLSTIYIFAYSILQYSFYLLYNSILIQALYYIPIFLLLNYHYNIKIMLLWSIYIVISFLSPFLISKYFNISHPLKLSKTEDLIQSISTFVTVLFCVCFNLYYIKIFHKIKEDGAIKSQNEDKKSSLMQTFTVKTTDINHENPDAPESVTSDKFEELYQKAISCLEEKKLWQDPNFSLNQFAEILCTNRTYLSRTLKEKGNTNFYNLLNSYRIKQVLDDFDRLEHKNFTIAFIYQKAGFAYQASFNRVFKQVTGCTATEYLQQEKYQI</sequence>
<evidence type="ECO:0000259" key="5">
    <source>
        <dbReference type="PROSITE" id="PS01124"/>
    </source>
</evidence>
<keyword evidence="7" id="KW-1185">Reference proteome</keyword>
<feature type="transmembrane region" description="Helical" evidence="4">
    <location>
        <begin position="18"/>
        <end position="35"/>
    </location>
</feature>
<dbReference type="EMBL" id="SDLV01000055">
    <property type="protein sequence ID" value="THV56373.1"/>
    <property type="molecule type" value="Genomic_DNA"/>
</dbReference>
<keyword evidence="1" id="KW-0805">Transcription regulation</keyword>
<dbReference type="PROSITE" id="PS01124">
    <property type="entry name" value="HTH_ARAC_FAMILY_2"/>
    <property type="match status" value="1"/>
</dbReference>
<dbReference type="InterPro" id="IPR018060">
    <property type="entry name" value="HTH_AraC"/>
</dbReference>
<dbReference type="InterPro" id="IPR009057">
    <property type="entry name" value="Homeodomain-like_sf"/>
</dbReference>
<feature type="transmembrane region" description="Helical" evidence="4">
    <location>
        <begin position="67"/>
        <end position="86"/>
    </location>
</feature>
<gene>
    <name evidence="6" type="ORF">EK417_19720</name>
</gene>
<keyword evidence="4" id="KW-1133">Transmembrane helix</keyword>
<dbReference type="Proteomes" id="UP000306038">
    <property type="component" value="Unassembled WGS sequence"/>
</dbReference>
<dbReference type="SMART" id="SM00342">
    <property type="entry name" value="HTH_ARAC"/>
    <property type="match status" value="1"/>
</dbReference>
<comment type="caution">
    <text evidence="6">The sequence shown here is derived from an EMBL/GenBank/DDBJ whole genome shotgun (WGS) entry which is preliminary data.</text>
</comment>
<evidence type="ECO:0000256" key="1">
    <source>
        <dbReference type="ARBA" id="ARBA00023015"/>
    </source>
</evidence>
<keyword evidence="4" id="KW-0812">Transmembrane</keyword>
<dbReference type="SUPFAM" id="SSF46689">
    <property type="entry name" value="Homeodomain-like"/>
    <property type="match status" value="1"/>
</dbReference>
<dbReference type="Gene3D" id="1.10.10.60">
    <property type="entry name" value="Homeodomain-like"/>
    <property type="match status" value="2"/>
</dbReference>
<proteinExistence type="predicted"/>
<keyword evidence="4" id="KW-0472">Membrane</keyword>
<protein>
    <submittedName>
        <fullName evidence="6">AraC family transcriptional regulator</fullName>
    </submittedName>
</protein>
<dbReference type="Pfam" id="PF12833">
    <property type="entry name" value="HTH_18"/>
    <property type="match status" value="1"/>
</dbReference>
<feature type="transmembrane region" description="Helical" evidence="4">
    <location>
        <begin position="150"/>
        <end position="170"/>
    </location>
</feature>
<feature type="domain" description="HTH araC/xylS-type" evidence="5">
    <location>
        <begin position="227"/>
        <end position="330"/>
    </location>
</feature>
<feature type="transmembrane region" description="Helical" evidence="4">
    <location>
        <begin position="92"/>
        <end position="108"/>
    </location>
</feature>
<dbReference type="PANTHER" id="PTHR43280">
    <property type="entry name" value="ARAC-FAMILY TRANSCRIPTIONAL REGULATOR"/>
    <property type="match status" value="1"/>
</dbReference>
<keyword evidence="2" id="KW-0238">DNA-binding</keyword>